<evidence type="ECO:0000313" key="1">
    <source>
        <dbReference type="EMBL" id="ADO67407.1"/>
    </source>
</evidence>
<dbReference type="Pfam" id="PF23827">
    <property type="entry name" value="DUF7197"/>
    <property type="match status" value="1"/>
</dbReference>
<organismHost>
    <name type="scientific">Cafeteria roenbergensis</name>
    <name type="common">Marine flagellate</name>
    <dbReference type="NCBI Taxonomy" id="33653"/>
</organismHost>
<dbReference type="GeneID" id="9887776"/>
<organism evidence="1 2">
    <name type="scientific">Cafeteria roenbergensis virus (strain BV-PW1)</name>
    <name type="common">CroV</name>
    <dbReference type="NCBI Taxonomy" id="693272"/>
    <lineage>
        <taxon>Viruses</taxon>
        <taxon>Varidnaviria</taxon>
        <taxon>Bamfordvirae</taxon>
        <taxon>Nucleocytoviricota</taxon>
        <taxon>Megaviricetes</taxon>
        <taxon>Imitervirales</taxon>
        <taxon>Mimiviridae</taxon>
        <taxon>Aliimimivirinae</taxon>
        <taxon>Rheavirus</taxon>
        <taxon>Rheavirus sinusmexicani</taxon>
    </lineage>
</organism>
<dbReference type="EMBL" id="GU244497">
    <property type="protein sequence ID" value="ADO67407.1"/>
    <property type="molecule type" value="Genomic_DNA"/>
</dbReference>
<accession>E3T5E4</accession>
<reference evidence="1 2" key="1">
    <citation type="journal article" date="2010" name="Proc. Natl. Acad. Sci. U.S.A.">
        <title>Giant virus with a remarkable complement of genes infects marine zooplankton.</title>
        <authorList>
            <person name="Fischer M.G."/>
            <person name="Allen M.J."/>
            <person name="Wilson W.H."/>
            <person name="Suttle C.A."/>
        </authorList>
    </citation>
    <scope>NUCLEOTIDE SEQUENCE [LARGE SCALE GENOMIC DNA]</scope>
    <source>
        <strain evidence="1 2">BV-PW1</strain>
    </source>
</reference>
<dbReference type="RefSeq" id="YP_003970006.1">
    <property type="nucleotide sequence ID" value="NC_014637.1"/>
</dbReference>
<evidence type="ECO:0000313" key="2">
    <source>
        <dbReference type="Proteomes" id="UP000029781"/>
    </source>
</evidence>
<dbReference type="OrthoDB" id="13112at10239"/>
<name>E3T5E4_CROVB</name>
<dbReference type="KEGG" id="vg:9887776"/>
<gene>
    <name evidence="1" type="ORF">crov373</name>
</gene>
<proteinExistence type="predicted"/>
<protein>
    <submittedName>
        <fullName evidence="1">Uncharacterized protein</fullName>
    </submittedName>
</protein>
<dbReference type="Proteomes" id="UP000029781">
    <property type="component" value="Segment"/>
</dbReference>
<keyword evidence="2" id="KW-1185">Reference proteome</keyword>
<sequence>MLGNTSLEINKNIAVRFKLDGADLKIWIALQTFFINKKNWEVLLSFLKSDSKISLRVIDYFLTTYCFNNKIEYYNKNIFSEYKKQLKNYHKKYFDPCSRGTKIPFFYNKNICVITTICQLNFFKWFIETNYYIKFIEEYQIIKTSMKNMKNTTKIKKTFSFHKNNVIYCSTEKNIKVKFD</sequence>
<dbReference type="InterPro" id="IPR055621">
    <property type="entry name" value="DUF7197"/>
</dbReference>